<evidence type="ECO:0000256" key="14">
    <source>
        <dbReference type="ARBA" id="ARBA00038036"/>
    </source>
</evidence>
<dbReference type="PANTHER" id="PTHR34265:SF1">
    <property type="entry name" value="TYPE III PANTOTHENATE KINASE"/>
    <property type="match status" value="1"/>
</dbReference>
<evidence type="ECO:0000256" key="13">
    <source>
        <dbReference type="ARBA" id="ARBA00022993"/>
    </source>
</evidence>
<name>A0ABX9C0B1_9BURK</name>
<feature type="binding site" evidence="16">
    <location>
        <begin position="111"/>
        <end position="114"/>
    </location>
    <ligand>
        <name>substrate</name>
    </ligand>
</feature>
<evidence type="ECO:0000256" key="7">
    <source>
        <dbReference type="ARBA" id="ARBA00022490"/>
    </source>
</evidence>
<dbReference type="RefSeq" id="WP_112068970.1">
    <property type="nucleotide sequence ID" value="NZ_JUGD01000018.1"/>
</dbReference>
<comment type="subcellular location">
    <subcellularLocation>
        <location evidence="3 16">Cytoplasm</location>
    </subcellularLocation>
</comment>
<comment type="cofactor">
    <cofactor evidence="16">
        <name>NH4(+)</name>
        <dbReference type="ChEBI" id="CHEBI:28938"/>
    </cofactor>
    <cofactor evidence="16">
        <name>K(+)</name>
        <dbReference type="ChEBI" id="CHEBI:29103"/>
    </cofactor>
    <text evidence="16">A monovalent cation. Ammonium or potassium.</text>
</comment>
<comment type="caution">
    <text evidence="17">The sequence shown here is derived from an EMBL/GenBank/DDBJ whole genome shotgun (WGS) entry which is preliminary data.</text>
</comment>
<comment type="cofactor">
    <cofactor evidence="2">
        <name>K(+)</name>
        <dbReference type="ChEBI" id="CHEBI:29103"/>
    </cofactor>
</comment>
<evidence type="ECO:0000313" key="17">
    <source>
        <dbReference type="EMBL" id="RAM63503.1"/>
    </source>
</evidence>
<keyword evidence="18" id="KW-1185">Reference proteome</keyword>
<keyword evidence="9 16" id="KW-0547">Nucleotide-binding</keyword>
<keyword evidence="10 16" id="KW-0418">Kinase</keyword>
<dbReference type="EMBL" id="JUGD01000018">
    <property type="protein sequence ID" value="RAM63503.1"/>
    <property type="molecule type" value="Genomic_DNA"/>
</dbReference>
<accession>A0ABX9C0B1</accession>
<evidence type="ECO:0000256" key="10">
    <source>
        <dbReference type="ARBA" id="ARBA00022777"/>
    </source>
</evidence>
<reference evidence="17 18" key="1">
    <citation type="submission" date="2014-12" db="EMBL/GenBank/DDBJ databases">
        <title>Complete genome sequence of Herbaspirillum rubrisubalbicans Os38.</title>
        <authorList>
            <person name="Chen M."/>
            <person name="An Q."/>
        </authorList>
    </citation>
    <scope>NUCLEOTIDE SEQUENCE [LARGE SCALE GENOMIC DNA]</scope>
    <source>
        <strain evidence="17 18">Os38</strain>
    </source>
</reference>
<feature type="binding site" evidence="16">
    <location>
        <position position="137"/>
    </location>
    <ligand>
        <name>ATP</name>
        <dbReference type="ChEBI" id="CHEBI:30616"/>
    </ligand>
</feature>
<dbReference type="SUPFAM" id="SSF53067">
    <property type="entry name" value="Actin-like ATPase domain"/>
    <property type="match status" value="2"/>
</dbReference>
<evidence type="ECO:0000256" key="9">
    <source>
        <dbReference type="ARBA" id="ARBA00022741"/>
    </source>
</evidence>
<sequence>MMLLVDAGNTRIKWAVPDPADTAAPALGCWRQQGAVDRAEFSALVPQWAGLARSGSDLQVCISNVAGAALHESLQAILLQVFGPRVIVEWFASTPQRAGLRNGYRHPGQLGCDRFAAAIGARALFAGEELLVATCGTATTIDVVSAEGVFEGGMILPGFGTMATSLALNTAQLPRIDGAAPPERVFADNTVEAIVSGCIAAQVGAIEHALAERRRQRPQASLRCLLAGGAGLLLAPYLALGETPLEKVDNLVLIGLQVAMNQEC</sequence>
<evidence type="ECO:0000256" key="11">
    <source>
        <dbReference type="ARBA" id="ARBA00022840"/>
    </source>
</evidence>
<dbReference type="EC" id="2.7.1.33" evidence="6 16"/>
<comment type="subunit">
    <text evidence="5 16">Homodimer.</text>
</comment>
<evidence type="ECO:0000256" key="4">
    <source>
        <dbReference type="ARBA" id="ARBA00005225"/>
    </source>
</evidence>
<proteinExistence type="inferred from homology"/>
<dbReference type="HAMAP" id="MF_01274">
    <property type="entry name" value="Pantothen_kinase_3"/>
    <property type="match status" value="1"/>
</dbReference>
<dbReference type="CDD" id="cd24015">
    <property type="entry name" value="ASKHA_NBD_PanK-III"/>
    <property type="match status" value="1"/>
</dbReference>
<dbReference type="InterPro" id="IPR004619">
    <property type="entry name" value="Type_III_PanK"/>
</dbReference>
<evidence type="ECO:0000256" key="2">
    <source>
        <dbReference type="ARBA" id="ARBA00001958"/>
    </source>
</evidence>
<dbReference type="InterPro" id="IPR043129">
    <property type="entry name" value="ATPase_NBD"/>
</dbReference>
<evidence type="ECO:0000256" key="3">
    <source>
        <dbReference type="ARBA" id="ARBA00004496"/>
    </source>
</evidence>
<keyword evidence="11 16" id="KW-0067">ATP-binding</keyword>
<evidence type="ECO:0000256" key="6">
    <source>
        <dbReference type="ARBA" id="ARBA00012102"/>
    </source>
</evidence>
<evidence type="ECO:0000256" key="8">
    <source>
        <dbReference type="ARBA" id="ARBA00022679"/>
    </source>
</evidence>
<evidence type="ECO:0000256" key="15">
    <source>
        <dbReference type="ARBA" id="ARBA00040883"/>
    </source>
</evidence>
<dbReference type="Gene3D" id="3.30.420.40">
    <property type="match status" value="2"/>
</dbReference>
<keyword evidence="7 16" id="KW-0963">Cytoplasm</keyword>
<keyword evidence="8 16" id="KW-0808">Transferase</keyword>
<comment type="similarity">
    <text evidence="14 16">Belongs to the type III pantothenate kinase family.</text>
</comment>
<gene>
    <name evidence="16" type="primary">coaX</name>
    <name evidence="17" type="ORF">RB24_15610</name>
</gene>
<dbReference type="Proteomes" id="UP000248631">
    <property type="component" value="Unassembled WGS sequence"/>
</dbReference>
<comment type="function">
    <text evidence="16">Catalyzes the phosphorylation of pantothenate (Pan), the first step in CoA biosynthesis.</text>
</comment>
<comment type="pathway">
    <text evidence="4 16">Cofactor biosynthesis; coenzyme A biosynthesis; CoA from (R)-pantothenate: step 1/5.</text>
</comment>
<keyword evidence="12 16" id="KW-0630">Potassium</keyword>
<evidence type="ECO:0000256" key="1">
    <source>
        <dbReference type="ARBA" id="ARBA00001206"/>
    </source>
</evidence>
<evidence type="ECO:0000256" key="12">
    <source>
        <dbReference type="ARBA" id="ARBA00022958"/>
    </source>
</evidence>
<dbReference type="NCBIfam" id="TIGR00671">
    <property type="entry name" value="baf"/>
    <property type="match status" value="1"/>
</dbReference>
<organism evidence="17 18">
    <name type="scientific">Herbaspirillum rubrisubalbicans</name>
    <dbReference type="NCBI Taxonomy" id="80842"/>
    <lineage>
        <taxon>Bacteria</taxon>
        <taxon>Pseudomonadati</taxon>
        <taxon>Pseudomonadota</taxon>
        <taxon>Betaproteobacteria</taxon>
        <taxon>Burkholderiales</taxon>
        <taxon>Oxalobacteraceae</taxon>
        <taxon>Herbaspirillum</taxon>
    </lineage>
</organism>
<dbReference type="GO" id="GO:0016301">
    <property type="term" value="F:kinase activity"/>
    <property type="evidence" value="ECO:0007669"/>
    <property type="project" value="UniProtKB-KW"/>
</dbReference>
<evidence type="ECO:0000313" key="18">
    <source>
        <dbReference type="Proteomes" id="UP000248631"/>
    </source>
</evidence>
<feature type="active site" description="Proton acceptor" evidence="16">
    <location>
        <position position="113"/>
    </location>
</feature>
<dbReference type="Pfam" id="PF03309">
    <property type="entry name" value="Pan_kinase"/>
    <property type="match status" value="1"/>
</dbReference>
<feature type="binding site" evidence="16">
    <location>
        <begin position="6"/>
        <end position="13"/>
    </location>
    <ligand>
        <name>ATP</name>
        <dbReference type="ChEBI" id="CHEBI:30616"/>
    </ligand>
</feature>
<feature type="binding site" evidence="16">
    <location>
        <position position="104"/>
    </location>
    <ligand>
        <name>substrate</name>
    </ligand>
</feature>
<comment type="catalytic activity">
    <reaction evidence="1 16">
        <text>(R)-pantothenate + ATP = (R)-4'-phosphopantothenate + ADP + H(+)</text>
        <dbReference type="Rhea" id="RHEA:16373"/>
        <dbReference type="ChEBI" id="CHEBI:10986"/>
        <dbReference type="ChEBI" id="CHEBI:15378"/>
        <dbReference type="ChEBI" id="CHEBI:29032"/>
        <dbReference type="ChEBI" id="CHEBI:30616"/>
        <dbReference type="ChEBI" id="CHEBI:456216"/>
        <dbReference type="EC" id="2.7.1.33"/>
    </reaction>
</comment>
<dbReference type="PANTHER" id="PTHR34265">
    <property type="entry name" value="TYPE III PANTOTHENATE KINASE"/>
    <property type="match status" value="1"/>
</dbReference>
<evidence type="ECO:0000256" key="16">
    <source>
        <dbReference type="HAMAP-Rule" id="MF_01274"/>
    </source>
</evidence>
<evidence type="ECO:0000256" key="5">
    <source>
        <dbReference type="ARBA" id="ARBA00011738"/>
    </source>
</evidence>
<protein>
    <recommendedName>
        <fullName evidence="15 16">Type III pantothenate kinase</fullName>
        <ecNumber evidence="6 16">2.7.1.33</ecNumber>
    </recommendedName>
    <alternativeName>
        <fullName evidence="16">PanK-III</fullName>
    </alternativeName>
    <alternativeName>
        <fullName evidence="16">Pantothenic acid kinase</fullName>
    </alternativeName>
</protein>
<feature type="binding site" evidence="16">
    <location>
        <position position="190"/>
    </location>
    <ligand>
        <name>substrate</name>
    </ligand>
</feature>
<keyword evidence="13 16" id="KW-0173">Coenzyme A biosynthesis</keyword>
<comment type="caution">
    <text evidence="16">Lacks conserved residue(s) required for the propagation of feature annotation.</text>
</comment>